<dbReference type="GO" id="GO:0016874">
    <property type="term" value="F:ligase activity"/>
    <property type="evidence" value="ECO:0007669"/>
    <property type="project" value="UniProtKB-KW"/>
</dbReference>
<feature type="domain" description="SKP1 component POZ" evidence="5">
    <location>
        <begin position="9"/>
        <end position="68"/>
    </location>
</feature>
<gene>
    <name evidence="6" type="ORF">BCR41DRAFT_323128</name>
</gene>
<dbReference type="InterPro" id="IPR016073">
    <property type="entry name" value="Skp1_comp_POZ"/>
</dbReference>
<dbReference type="OrthoDB" id="2342932at2759"/>
<evidence type="ECO:0000256" key="1">
    <source>
        <dbReference type="ARBA" id="ARBA00009993"/>
    </source>
</evidence>
<evidence type="ECO:0000256" key="2">
    <source>
        <dbReference type="ARBA" id="ARBA00022786"/>
    </source>
</evidence>
<reference evidence="6 7" key="1">
    <citation type="submission" date="2016-07" db="EMBL/GenBank/DDBJ databases">
        <title>Pervasive Adenine N6-methylation of Active Genes in Fungi.</title>
        <authorList>
            <consortium name="DOE Joint Genome Institute"/>
            <person name="Mondo S.J."/>
            <person name="Dannebaum R.O."/>
            <person name="Kuo R.C."/>
            <person name="Labutti K."/>
            <person name="Haridas S."/>
            <person name="Kuo A."/>
            <person name="Salamov A."/>
            <person name="Ahrendt S.R."/>
            <person name="Lipzen A."/>
            <person name="Sullivan W."/>
            <person name="Andreopoulos W.B."/>
            <person name="Clum A."/>
            <person name="Lindquist E."/>
            <person name="Daum C."/>
            <person name="Ramamoorthy G.K."/>
            <person name="Gryganskyi A."/>
            <person name="Culley D."/>
            <person name="Magnuson J.K."/>
            <person name="James T.Y."/>
            <person name="O'Malley M.A."/>
            <person name="Stajich J.E."/>
            <person name="Spatafora J.W."/>
            <person name="Visel A."/>
            <person name="Grigoriev I.V."/>
        </authorList>
    </citation>
    <scope>NUCLEOTIDE SEQUENCE [LARGE SCALE GENOMIC DNA]</scope>
    <source>
        <strain evidence="6 7">NRRL 3116</strain>
    </source>
</reference>
<evidence type="ECO:0000313" key="6">
    <source>
        <dbReference type="EMBL" id="ORZ14933.1"/>
    </source>
</evidence>
<comment type="subunit">
    <text evidence="3">Component of the SCF (SKP1-CUL1-F-box protein) E3 ubiquitin ligase complexes.</text>
</comment>
<comment type="caution">
    <text evidence="6">The sequence shown here is derived from an EMBL/GenBank/DDBJ whole genome shotgun (WGS) entry which is preliminary data.</text>
</comment>
<dbReference type="InterPro" id="IPR016072">
    <property type="entry name" value="Skp1_comp_dimer"/>
</dbReference>
<evidence type="ECO:0000256" key="3">
    <source>
        <dbReference type="PIRNR" id="PIRNR028729"/>
    </source>
</evidence>
<dbReference type="SUPFAM" id="SSF81382">
    <property type="entry name" value="Skp1 dimerisation domain-like"/>
    <property type="match status" value="1"/>
</dbReference>
<dbReference type="UniPathway" id="UPA00143"/>
<comment type="similarity">
    <text evidence="1 3">Belongs to the SKP1 family.</text>
</comment>
<keyword evidence="7" id="KW-1185">Reference proteome</keyword>
<feature type="domain" description="SKP1 component dimerisation" evidence="4">
    <location>
        <begin position="111"/>
        <end position="157"/>
    </location>
</feature>
<keyword evidence="6" id="KW-0436">Ligase</keyword>
<name>A0A1Y2GM10_9FUNG</name>
<dbReference type="GO" id="GO:0016567">
    <property type="term" value="P:protein ubiquitination"/>
    <property type="evidence" value="ECO:0007669"/>
    <property type="project" value="UniProtKB-UniPathway"/>
</dbReference>
<comment type="pathway">
    <text evidence="3">Protein modification; protein ubiquitination.</text>
</comment>
<organism evidence="6 7">
    <name type="scientific">Lobosporangium transversale</name>
    <dbReference type="NCBI Taxonomy" id="64571"/>
    <lineage>
        <taxon>Eukaryota</taxon>
        <taxon>Fungi</taxon>
        <taxon>Fungi incertae sedis</taxon>
        <taxon>Mucoromycota</taxon>
        <taxon>Mortierellomycotina</taxon>
        <taxon>Mortierellomycetes</taxon>
        <taxon>Mortierellales</taxon>
        <taxon>Mortierellaceae</taxon>
        <taxon>Lobosporangium</taxon>
    </lineage>
</organism>
<dbReference type="InParanoid" id="A0A1Y2GM10"/>
<dbReference type="InterPro" id="IPR036296">
    <property type="entry name" value="SKP1-like_dim_sf"/>
</dbReference>
<dbReference type="EMBL" id="MCFF01000020">
    <property type="protein sequence ID" value="ORZ14933.1"/>
    <property type="molecule type" value="Genomic_DNA"/>
</dbReference>
<keyword evidence="2 3" id="KW-0833">Ubl conjugation pathway</keyword>
<sequence length="161" mass="18192">MSSSSHSQILLTSSEGTEFLIDRDIADKSMLLKCMLEDIGEIGQAIPLPNVSGPILTKVIEYCTHHRNNPNFQSANDDAAADIGEWDLEYCKVDQGTLYELILAANYLDIKPLLDLTCKTVANMIKAKTPEEIRKTFNITNDFTPEEEDQVRRENNWVDEK</sequence>
<dbReference type="STRING" id="64571.A0A1Y2GM10"/>
<dbReference type="FunFam" id="3.30.710.10:FF:000026">
    <property type="entry name" value="E3 ubiquitin ligase complex SCF subunit"/>
    <property type="match status" value="1"/>
</dbReference>
<dbReference type="InterPro" id="IPR001232">
    <property type="entry name" value="SKP1-like"/>
</dbReference>
<accession>A0A1Y2GM10</accession>
<proteinExistence type="inferred from homology"/>
<protein>
    <recommendedName>
        <fullName evidence="3">E3 ubiquitin ligase complex SCF subunit</fullName>
    </recommendedName>
</protein>
<dbReference type="GeneID" id="33563345"/>
<dbReference type="SUPFAM" id="SSF54695">
    <property type="entry name" value="POZ domain"/>
    <property type="match status" value="1"/>
</dbReference>
<dbReference type="AlphaFoldDB" id="A0A1Y2GM10"/>
<dbReference type="Pfam" id="PF03931">
    <property type="entry name" value="Skp1_POZ"/>
    <property type="match status" value="1"/>
</dbReference>
<comment type="function">
    <text evidence="3">Essential component of the SCF (SKP1-CUL1-F-box protein) E3 ubiquitin ligase complexes, which mediate the ubiquitination and subsequent proteasomal degradation of target proteins.</text>
</comment>
<dbReference type="RefSeq" id="XP_021881065.1">
    <property type="nucleotide sequence ID" value="XM_022021501.1"/>
</dbReference>
<evidence type="ECO:0000259" key="5">
    <source>
        <dbReference type="Pfam" id="PF03931"/>
    </source>
</evidence>
<dbReference type="PIRSF" id="PIRSF028729">
    <property type="entry name" value="E3_ubiquit_lig_SCF_Skp"/>
    <property type="match status" value="1"/>
</dbReference>
<dbReference type="Proteomes" id="UP000193648">
    <property type="component" value="Unassembled WGS sequence"/>
</dbReference>
<dbReference type="PANTHER" id="PTHR11165">
    <property type="entry name" value="SKP1"/>
    <property type="match status" value="1"/>
</dbReference>
<evidence type="ECO:0000313" key="7">
    <source>
        <dbReference type="Proteomes" id="UP000193648"/>
    </source>
</evidence>
<evidence type="ECO:0000259" key="4">
    <source>
        <dbReference type="Pfam" id="PF01466"/>
    </source>
</evidence>
<dbReference type="SMART" id="SM00512">
    <property type="entry name" value="Skp1"/>
    <property type="match status" value="1"/>
</dbReference>
<dbReference type="InterPro" id="IPR011333">
    <property type="entry name" value="SKP1/BTB/POZ_sf"/>
</dbReference>
<dbReference type="InterPro" id="IPR016897">
    <property type="entry name" value="SKP1"/>
</dbReference>
<dbReference type="GO" id="GO:0006511">
    <property type="term" value="P:ubiquitin-dependent protein catabolic process"/>
    <property type="evidence" value="ECO:0007669"/>
    <property type="project" value="InterPro"/>
</dbReference>
<dbReference type="CDD" id="cd18322">
    <property type="entry name" value="BTB_POZ_SKP1"/>
    <property type="match status" value="1"/>
</dbReference>
<dbReference type="Pfam" id="PF01466">
    <property type="entry name" value="Skp1"/>
    <property type="match status" value="1"/>
</dbReference>
<dbReference type="Gene3D" id="3.30.710.10">
    <property type="entry name" value="Potassium Channel Kv1.1, Chain A"/>
    <property type="match status" value="1"/>
</dbReference>